<proteinExistence type="predicted"/>
<keyword evidence="1" id="KW-1133">Transmembrane helix</keyword>
<sequence length="146" mass="15909">MISRGSSSSEGTKWPNLCSGSISGDGLRGGRDLCARDALVDGAVWLRFEFFAGPVVLSTSMRHDSRASAPLPLFQSVGNLLMICISFGWFQMSYKRKWLHLSNVSNLLFFSAPVWKRKHNPFATPASSLHATYGVGSTVARVLLGT</sequence>
<dbReference type="EMBL" id="KZ679679">
    <property type="protein sequence ID" value="PTB56056.1"/>
    <property type="molecule type" value="Genomic_DNA"/>
</dbReference>
<organism evidence="2 3">
    <name type="scientific">Trichoderma harzianum CBS 226.95</name>
    <dbReference type="NCBI Taxonomy" id="983964"/>
    <lineage>
        <taxon>Eukaryota</taxon>
        <taxon>Fungi</taxon>
        <taxon>Dikarya</taxon>
        <taxon>Ascomycota</taxon>
        <taxon>Pezizomycotina</taxon>
        <taxon>Sordariomycetes</taxon>
        <taxon>Hypocreomycetidae</taxon>
        <taxon>Hypocreales</taxon>
        <taxon>Hypocreaceae</taxon>
        <taxon>Trichoderma</taxon>
    </lineage>
</organism>
<keyword evidence="1" id="KW-0812">Transmembrane</keyword>
<keyword evidence="3" id="KW-1185">Reference proteome</keyword>
<gene>
    <name evidence="2" type="ORF">M431DRAFT_416444</name>
</gene>
<reference evidence="2 3" key="1">
    <citation type="submission" date="2016-07" db="EMBL/GenBank/DDBJ databases">
        <title>Multiple horizontal gene transfer events from other fungi enriched the ability of initially mycotrophic Trichoderma (Ascomycota) to feed on dead plant biomass.</title>
        <authorList>
            <consortium name="DOE Joint Genome Institute"/>
            <person name="Aerts A."/>
            <person name="Atanasova L."/>
            <person name="Chenthamara K."/>
            <person name="Zhang J."/>
            <person name="Grujic M."/>
            <person name="Henrissat B."/>
            <person name="Kuo A."/>
            <person name="Salamov A."/>
            <person name="Lipzen A."/>
            <person name="Labutti K."/>
            <person name="Barry K."/>
            <person name="Miao Y."/>
            <person name="Rahimi M.J."/>
            <person name="Shen Q."/>
            <person name="Grigoriev I.V."/>
            <person name="Kubicek C.P."/>
            <person name="Druzhinina I.S."/>
        </authorList>
    </citation>
    <scope>NUCLEOTIDE SEQUENCE [LARGE SCALE GENOMIC DNA]</scope>
    <source>
        <strain evidence="2 3">CBS 226.95</strain>
    </source>
</reference>
<accession>A0A2T4AG64</accession>
<protein>
    <submittedName>
        <fullName evidence="2">Uncharacterized protein</fullName>
    </submittedName>
</protein>
<dbReference type="GeneID" id="36623547"/>
<evidence type="ECO:0000256" key="1">
    <source>
        <dbReference type="SAM" id="Phobius"/>
    </source>
</evidence>
<dbReference type="Proteomes" id="UP000241690">
    <property type="component" value="Unassembled WGS sequence"/>
</dbReference>
<dbReference type="AlphaFoldDB" id="A0A2T4AG64"/>
<name>A0A2T4AG64_TRIHA</name>
<evidence type="ECO:0000313" key="3">
    <source>
        <dbReference type="Proteomes" id="UP000241690"/>
    </source>
</evidence>
<dbReference type="RefSeq" id="XP_024775733.1">
    <property type="nucleotide sequence ID" value="XM_024914981.1"/>
</dbReference>
<evidence type="ECO:0000313" key="2">
    <source>
        <dbReference type="EMBL" id="PTB56056.1"/>
    </source>
</evidence>
<feature type="transmembrane region" description="Helical" evidence="1">
    <location>
        <begin position="71"/>
        <end position="92"/>
    </location>
</feature>
<keyword evidence="1" id="KW-0472">Membrane</keyword>